<dbReference type="Proteomes" id="UP000644507">
    <property type="component" value="Unassembled WGS sequence"/>
</dbReference>
<comment type="similarity">
    <text evidence="2">Belongs to the sulfatase family.</text>
</comment>
<dbReference type="PANTHER" id="PTHR42693:SF42">
    <property type="entry name" value="ARYLSULFATASE G"/>
    <property type="match status" value="1"/>
</dbReference>
<organism evidence="8 9">
    <name type="scientific">Roseibacillus persicicus</name>
    <dbReference type="NCBI Taxonomy" id="454148"/>
    <lineage>
        <taxon>Bacteria</taxon>
        <taxon>Pseudomonadati</taxon>
        <taxon>Verrucomicrobiota</taxon>
        <taxon>Verrucomicrobiia</taxon>
        <taxon>Verrucomicrobiales</taxon>
        <taxon>Verrucomicrobiaceae</taxon>
        <taxon>Roseibacillus</taxon>
    </lineage>
</organism>
<keyword evidence="4" id="KW-0732">Signal</keyword>
<dbReference type="Gene3D" id="3.40.720.10">
    <property type="entry name" value="Alkaline Phosphatase, subunit A"/>
    <property type="match status" value="1"/>
</dbReference>
<dbReference type="CDD" id="cd16144">
    <property type="entry name" value="ARS_like"/>
    <property type="match status" value="1"/>
</dbReference>
<dbReference type="PANTHER" id="PTHR42693">
    <property type="entry name" value="ARYLSULFATASE FAMILY MEMBER"/>
    <property type="match status" value="1"/>
</dbReference>
<comment type="cofactor">
    <cofactor evidence="1">
        <name>Ca(2+)</name>
        <dbReference type="ChEBI" id="CHEBI:29108"/>
    </cofactor>
</comment>
<feature type="domain" description="Sulfatase N-terminal" evidence="7">
    <location>
        <begin position="56"/>
        <end position="368"/>
    </location>
</feature>
<keyword evidence="9" id="KW-1185">Reference proteome</keyword>
<comment type="caution">
    <text evidence="8">The sequence shown here is derived from an EMBL/GenBank/DDBJ whole genome shotgun (WGS) entry which is preliminary data.</text>
</comment>
<dbReference type="AlphaFoldDB" id="A0A918TKV9"/>
<keyword evidence="3" id="KW-0479">Metal-binding</keyword>
<dbReference type="SUPFAM" id="SSF53649">
    <property type="entry name" value="Alkaline phosphatase-like"/>
    <property type="match status" value="1"/>
</dbReference>
<evidence type="ECO:0000256" key="5">
    <source>
        <dbReference type="ARBA" id="ARBA00022801"/>
    </source>
</evidence>
<sequence>MTLLASIEDSVPHSKCQQGHYRLVKGTEIPKTGRVKAVLPFFLIFASLLTGEEKPPNLVYINADDLGWTDLSSQGSRYYETPNIDQLAASGMVFTNGYAAASNCAPSRACAMSGQWTPRHGVYTVSPSTRGKAKDRKLIPTPNNKTLADEVLTLPEVLQAAGYFTAHVGKWHLSEDPLDHGFEVNLGGFHGGAPGRGGYHSPYNYPNVVNKKKGEYLTDRLAEEACRIISENKDRPFFLSFTTYSVHTPIQGREDLVKKFAAKESTAEHNNAEYAAMIASLDMAVGRVVETLKEHQLLERTLIIFTSDNGGHEGVTSNEPLRSGKGSYYEGGIREPFFFSWKGKIKAGQSSDTPMTNLDLFPTLVAAARAPLPKTKLLDGHNLLPLLTKGQPLSERPLYWHFPIYLEGYRENDQETRDPLFRTRPGSVVRLGPWKLHQYFEDNGLELYNLDEDLSEQTNLANTKPEKVKELLALLENWRKETNAPVPTELNPKFRTPETH</sequence>
<evidence type="ECO:0000256" key="6">
    <source>
        <dbReference type="ARBA" id="ARBA00022837"/>
    </source>
</evidence>
<dbReference type="GO" id="GO:0046872">
    <property type="term" value="F:metal ion binding"/>
    <property type="evidence" value="ECO:0007669"/>
    <property type="project" value="UniProtKB-KW"/>
</dbReference>
<dbReference type="EMBL" id="BMXI01000007">
    <property type="protein sequence ID" value="GHC52333.1"/>
    <property type="molecule type" value="Genomic_DNA"/>
</dbReference>
<dbReference type="InterPro" id="IPR050738">
    <property type="entry name" value="Sulfatase"/>
</dbReference>
<dbReference type="InterPro" id="IPR000917">
    <property type="entry name" value="Sulfatase_N"/>
</dbReference>
<evidence type="ECO:0000256" key="2">
    <source>
        <dbReference type="ARBA" id="ARBA00008779"/>
    </source>
</evidence>
<dbReference type="PROSITE" id="PS00149">
    <property type="entry name" value="SULFATASE_2"/>
    <property type="match status" value="1"/>
</dbReference>
<evidence type="ECO:0000256" key="4">
    <source>
        <dbReference type="ARBA" id="ARBA00022729"/>
    </source>
</evidence>
<reference evidence="8" key="2">
    <citation type="submission" date="2020-09" db="EMBL/GenBank/DDBJ databases">
        <authorList>
            <person name="Sun Q."/>
            <person name="Kim S."/>
        </authorList>
    </citation>
    <scope>NUCLEOTIDE SEQUENCE</scope>
    <source>
        <strain evidence="8">KCTC 12988</strain>
    </source>
</reference>
<dbReference type="InterPro" id="IPR024607">
    <property type="entry name" value="Sulfatase_CS"/>
</dbReference>
<proteinExistence type="inferred from homology"/>
<reference evidence="8" key="1">
    <citation type="journal article" date="2014" name="Int. J. Syst. Evol. Microbiol.">
        <title>Complete genome sequence of Corynebacterium casei LMG S-19264T (=DSM 44701T), isolated from a smear-ripened cheese.</title>
        <authorList>
            <consortium name="US DOE Joint Genome Institute (JGI-PGF)"/>
            <person name="Walter F."/>
            <person name="Albersmeier A."/>
            <person name="Kalinowski J."/>
            <person name="Ruckert C."/>
        </authorList>
    </citation>
    <scope>NUCLEOTIDE SEQUENCE</scope>
    <source>
        <strain evidence="8">KCTC 12988</strain>
    </source>
</reference>
<evidence type="ECO:0000313" key="9">
    <source>
        <dbReference type="Proteomes" id="UP000644507"/>
    </source>
</evidence>
<evidence type="ECO:0000256" key="3">
    <source>
        <dbReference type="ARBA" id="ARBA00022723"/>
    </source>
</evidence>
<dbReference type="Pfam" id="PF00884">
    <property type="entry name" value="Sulfatase"/>
    <property type="match status" value="1"/>
</dbReference>
<keyword evidence="5" id="KW-0378">Hydrolase</keyword>
<dbReference type="Gene3D" id="3.30.1120.10">
    <property type="match status" value="1"/>
</dbReference>
<dbReference type="InterPro" id="IPR017850">
    <property type="entry name" value="Alkaline_phosphatase_core_sf"/>
</dbReference>
<accession>A0A918TKV9</accession>
<evidence type="ECO:0000256" key="1">
    <source>
        <dbReference type="ARBA" id="ARBA00001913"/>
    </source>
</evidence>
<protein>
    <submittedName>
        <fullName evidence="8">Aryl-sulfate sulfohydrolase</fullName>
    </submittedName>
</protein>
<evidence type="ECO:0000313" key="8">
    <source>
        <dbReference type="EMBL" id="GHC52333.1"/>
    </source>
</evidence>
<keyword evidence="6" id="KW-0106">Calcium</keyword>
<evidence type="ECO:0000259" key="7">
    <source>
        <dbReference type="Pfam" id="PF00884"/>
    </source>
</evidence>
<dbReference type="GO" id="GO:0004065">
    <property type="term" value="F:arylsulfatase activity"/>
    <property type="evidence" value="ECO:0007669"/>
    <property type="project" value="TreeGrafter"/>
</dbReference>
<name>A0A918TKV9_9BACT</name>
<gene>
    <name evidence="8" type="ORF">GCM10007100_18300</name>
</gene>